<feature type="compositionally biased region" description="Low complexity" evidence="1">
    <location>
        <begin position="166"/>
        <end position="188"/>
    </location>
</feature>
<evidence type="ECO:0000313" key="2">
    <source>
        <dbReference type="EMBL" id="KAJ8039419.1"/>
    </source>
</evidence>
<sequence length="348" mass="38852">MFALCSDNESSSTGLTHDWYPFDGRAEGTYTPMIEENRPIHTEVMLENFYKQLIAAAEHLQNVQVKAQSKLNTESPPPRVSSDTSIWEPRLPDSVLRIPDAPATAEVNVVKSQGSPISVSQIIGHSTTLCEVKKNETTLDKQARVYVDYSISNKPFRNERKGKGLSPKSQSSLDQSSASSSSFINKESSFNASKSVPKTILKLCSRHAEIVKREHFMPGNGIGFQGKYKHPTRKDTHNRDEKDKKISILKFEVVDNTIKSNTDYNAVYRGGRITRPHTHHIDSTPISSRNLPEMSSRSPSIDGQKLRTHSKSCQRRNNSVSSKYGNAEFSLKGNNTYHVQVGNPCSKS</sequence>
<dbReference type="Proteomes" id="UP001152320">
    <property type="component" value="Chromosome 7"/>
</dbReference>
<dbReference type="EMBL" id="JAIZAY010000007">
    <property type="protein sequence ID" value="KAJ8039419.1"/>
    <property type="molecule type" value="Genomic_DNA"/>
</dbReference>
<evidence type="ECO:0000256" key="1">
    <source>
        <dbReference type="SAM" id="MobiDB-lite"/>
    </source>
</evidence>
<feature type="compositionally biased region" description="Polar residues" evidence="1">
    <location>
        <begin position="284"/>
        <end position="301"/>
    </location>
</feature>
<accession>A0A9Q1HAY5</accession>
<gene>
    <name evidence="2" type="ORF">HOLleu_17134</name>
</gene>
<feature type="compositionally biased region" description="Polar residues" evidence="1">
    <location>
        <begin position="315"/>
        <end position="324"/>
    </location>
</feature>
<protein>
    <submittedName>
        <fullName evidence="2">Uncharacterized protein</fullName>
    </submittedName>
</protein>
<evidence type="ECO:0000313" key="3">
    <source>
        <dbReference type="Proteomes" id="UP001152320"/>
    </source>
</evidence>
<dbReference type="AlphaFoldDB" id="A0A9Q1HAY5"/>
<name>A0A9Q1HAY5_HOLLE</name>
<feature type="region of interest" description="Disordered" evidence="1">
    <location>
        <begin position="156"/>
        <end position="188"/>
    </location>
</feature>
<keyword evidence="3" id="KW-1185">Reference proteome</keyword>
<comment type="caution">
    <text evidence="2">The sequence shown here is derived from an EMBL/GenBank/DDBJ whole genome shotgun (WGS) entry which is preliminary data.</text>
</comment>
<proteinExistence type="predicted"/>
<feature type="region of interest" description="Disordered" evidence="1">
    <location>
        <begin position="222"/>
        <end position="241"/>
    </location>
</feature>
<organism evidence="2 3">
    <name type="scientific">Holothuria leucospilota</name>
    <name type="common">Black long sea cucumber</name>
    <name type="synonym">Mertensiothuria leucospilota</name>
    <dbReference type="NCBI Taxonomy" id="206669"/>
    <lineage>
        <taxon>Eukaryota</taxon>
        <taxon>Metazoa</taxon>
        <taxon>Echinodermata</taxon>
        <taxon>Eleutherozoa</taxon>
        <taxon>Echinozoa</taxon>
        <taxon>Holothuroidea</taxon>
        <taxon>Aspidochirotacea</taxon>
        <taxon>Aspidochirotida</taxon>
        <taxon>Holothuriidae</taxon>
        <taxon>Holothuria</taxon>
    </lineage>
</organism>
<reference evidence="2" key="1">
    <citation type="submission" date="2021-10" db="EMBL/GenBank/DDBJ databases">
        <title>Tropical sea cucumber genome reveals ecological adaptation and Cuvierian tubules defense mechanism.</title>
        <authorList>
            <person name="Chen T."/>
        </authorList>
    </citation>
    <scope>NUCLEOTIDE SEQUENCE</scope>
    <source>
        <strain evidence="2">Nanhai2018</strain>
        <tissue evidence="2">Muscle</tissue>
    </source>
</reference>
<feature type="region of interest" description="Disordered" evidence="1">
    <location>
        <begin position="275"/>
        <end position="325"/>
    </location>
</feature>